<name>A0A9W6W2S8_9ACTN</name>
<evidence type="ECO:0000313" key="2">
    <source>
        <dbReference type="Proteomes" id="UP001165074"/>
    </source>
</evidence>
<protein>
    <submittedName>
        <fullName evidence="1">Uncharacterized protein</fullName>
    </submittedName>
</protein>
<evidence type="ECO:0000313" key="1">
    <source>
        <dbReference type="EMBL" id="GLY88177.1"/>
    </source>
</evidence>
<dbReference type="PROSITE" id="PS51257">
    <property type="entry name" value="PROKAR_LIPOPROTEIN"/>
    <property type="match status" value="1"/>
</dbReference>
<dbReference type="Proteomes" id="UP001165074">
    <property type="component" value="Unassembled WGS sequence"/>
</dbReference>
<accession>A0A9W6W2S8</accession>
<reference evidence="1" key="1">
    <citation type="submission" date="2023-03" db="EMBL/GenBank/DDBJ databases">
        <title>Actinoallomurus iriomotensis NBRC 103684.</title>
        <authorList>
            <person name="Ichikawa N."/>
            <person name="Sato H."/>
            <person name="Tonouchi N."/>
        </authorList>
    </citation>
    <scope>NUCLEOTIDE SEQUENCE</scope>
    <source>
        <strain evidence="1">NBRC 103684</strain>
    </source>
</reference>
<proteinExistence type="predicted"/>
<comment type="caution">
    <text evidence="1">The sequence shown here is derived from an EMBL/GenBank/DDBJ whole genome shotgun (WGS) entry which is preliminary data.</text>
</comment>
<dbReference type="EMBL" id="BSTK01000009">
    <property type="protein sequence ID" value="GLY88177.1"/>
    <property type="molecule type" value="Genomic_DNA"/>
</dbReference>
<keyword evidence="2" id="KW-1185">Reference proteome</keyword>
<organism evidence="1 2">
    <name type="scientific">Actinoallomurus iriomotensis</name>
    <dbReference type="NCBI Taxonomy" id="478107"/>
    <lineage>
        <taxon>Bacteria</taxon>
        <taxon>Bacillati</taxon>
        <taxon>Actinomycetota</taxon>
        <taxon>Actinomycetes</taxon>
        <taxon>Streptosporangiales</taxon>
        <taxon>Thermomonosporaceae</taxon>
        <taxon>Actinoallomurus</taxon>
    </lineage>
</organism>
<dbReference type="AlphaFoldDB" id="A0A9W6W2S8"/>
<sequence length="157" mass="16525">MRHAAVITAVAVLTAGCGIRPTGVIGGGEPVIARAAVPEMTIYLVSGKSLVPVHRAAIPNAPQAVADVLSQGLILQEYGRTPSLYDPVHDLDAVRATFDDGVLTFSYADYSPAARLTLAVITCSAEAQPGVRQVRIVRNGVALKPKKCSSYRDLMAK</sequence>
<gene>
    <name evidence="1" type="ORF">Airi02_061060</name>
</gene>